<dbReference type="InterPro" id="IPR001680">
    <property type="entry name" value="WD40_rpt"/>
</dbReference>
<keyword evidence="2" id="KW-0677">Repeat</keyword>
<feature type="repeat" description="WD" evidence="3">
    <location>
        <begin position="1127"/>
        <end position="1152"/>
    </location>
</feature>
<dbReference type="Gene3D" id="3.40.50.300">
    <property type="entry name" value="P-loop containing nucleotide triphosphate hydrolases"/>
    <property type="match status" value="1"/>
</dbReference>
<reference evidence="6 7" key="1">
    <citation type="journal article" date="2017" name="Mol. Ecol.">
        <title>Comparative and population genomic landscape of Phellinus noxius: A hypervariable fungus causing root rot in trees.</title>
        <authorList>
            <person name="Chung C.L."/>
            <person name="Lee T.J."/>
            <person name="Akiba M."/>
            <person name="Lee H.H."/>
            <person name="Kuo T.H."/>
            <person name="Liu D."/>
            <person name="Ke H.M."/>
            <person name="Yokoi T."/>
            <person name="Roa M.B."/>
            <person name="Lu M.J."/>
            <person name="Chang Y.Y."/>
            <person name="Ann P.J."/>
            <person name="Tsai J.N."/>
            <person name="Chen C.Y."/>
            <person name="Tzean S.S."/>
            <person name="Ota Y."/>
            <person name="Hattori T."/>
            <person name="Sahashi N."/>
            <person name="Liou R.F."/>
            <person name="Kikuchi T."/>
            <person name="Tsai I.J."/>
        </authorList>
    </citation>
    <scope>NUCLEOTIDE SEQUENCE [LARGE SCALE GENOMIC DNA]</scope>
    <source>
        <strain evidence="6 7">FFPRI411160</strain>
    </source>
</reference>
<dbReference type="SUPFAM" id="SSF49562">
    <property type="entry name" value="C2 domain (Calcium/lipid-binding domain, CaLB)"/>
    <property type="match status" value="1"/>
</dbReference>
<feature type="repeat" description="WD" evidence="3">
    <location>
        <begin position="1289"/>
        <end position="1324"/>
    </location>
</feature>
<dbReference type="OrthoDB" id="163438at2759"/>
<dbReference type="InParanoid" id="A0A286UE57"/>
<dbReference type="PROSITE" id="PS50082">
    <property type="entry name" value="WD_REPEATS_2"/>
    <property type="match status" value="14"/>
</dbReference>
<dbReference type="STRING" id="2282107.A0A286UE57"/>
<dbReference type="InterPro" id="IPR000008">
    <property type="entry name" value="C2_dom"/>
</dbReference>
<dbReference type="Pfam" id="PF00400">
    <property type="entry name" value="WD40"/>
    <property type="match status" value="14"/>
</dbReference>
<sequence>MTSSKSEYYSIQVLKCDAIDLWKKRWRSKIPQIISTKNNHPSLLVELSIGNISQRTNVIEGMSPTWNQSFPLLSSKSSSKLSIRAHHNTNTSNSIVIGYGNITLDKLLDGDGGKEVSIPLRPSSNPKDKSLGSLLVCLKISNAEDCAKLSLSNLIIDCGKDIDRSEHKIENIDTIIKNSKIVMKINLPKLFQDTIPTLDALSNAIERITDVHPYLKLAWGITTVLYDVVQNQMKFDERVKKLVDDVVMAFYIVKDISHIHRQIESLSHLDTKLIDFVIECCIRIREYSLRSFIGRVLKQGEKSEIEECEETIQKLRVDIDSAISRQGVAISSRKADDDLLRKLKSVLYPVHLPGDNRPHCLEKTRVSIREEIKGWVQSTTSPNVFLLLGGAGTGKSTISTTIAEEYRGNNSLGCHLFFSRCKSDPTTVIRTIAYNLAVYNQNIAECIDNALKDKGELISATLVTQFDTFLSTPLRQSHIKSKPILIVLDALDECGTQDTRSTLIPLLEDKLSTLPTNYRFLITSRPEEDISSLSRSSDIKIVQLTDHDGMDDVHLYMGTKLDNMRKRGMIDVEDVLEFDYMKWKLGEAAGGLFIWASTAIKMIEESRGSRTSKLRELARGGPLPLDDLYAVALRNALVWSDETKRLFSDVLGLILFGKEQMTDLKIDGILGMTGATSGILSCLRSLIIYDPGKPIRLHHTSFYDYLINSSTKNEVWYIDETESKRKIAEQCFVGMDGMLHFNMCRLESSYVTNRDVVDLEERVQKYIPPFLQYICCHWSNHLRDVPYSNGMRDALKGFTYNHLLFWLEVMSLTNTLDTRGGSILTHVISWIGDHDGELYKFLTDFHHQITIFSLPISSSTPHIYMSLLPLSRGGSIFSRYYSKYCSTLSNIEFNGTRQRSVCLKQIMGHREYISSVSFSPDGTQVVSGSVDKTICVWGAASGRLILGPIKCDSEVFSVRFSPDGSYIASGLGDGSIKLWDSGDGKLLGVLIEEDAIPIFSIQLSRDGDYIVSGSRSGVIQIWDIGHKQMRVKLLKFHSGVVRSVSISNDGRYVVSGSSDETVIIWNILNTPITHIVLRGHTGEVYSVAFAPDGNTVASGSADGTIRIWDTSNGELVYEIPQFGIEKVFSVIYSPDGNHFLSGTGYGTIRMWNTSDFSESPKLFQGHTGGVLGLSFASNGSRFVSGSADRTIRVWDVEGGVTDPEGSHKSTSEVSSISISRDGQFIASGMADGTVCIYDTRSGNIVLGPLKGHTHIVYSVTFSPNGSLVASGSGDKQVRLWNMEGDSDILVGPGDFVMSVAFSPNELNVAAGSDDKMIYVWDVKSKKSCFDPLGGHTDHINAIGYSTDGTKIISGSADCTIRIWDAVSGNIIGNCFEGHASPVCSVVYSPDDTLIVSGSIDGTILIWNTESGDVYREIKEHSDKIKSLAFSPDGKRFLSGSDDQTIRIWDVESGESICEPFVGHSGTVESIGYFPDGNRFASGSSDGSIRIWTTPKGEVEWYMKEDGWIVGKDEELLLWIPNDLRYSIIMPTCPLTINCAFETKLDFSGHLEGRSWTSNIPSV</sequence>
<feature type="repeat" description="WD" evidence="3">
    <location>
        <begin position="1249"/>
        <end position="1290"/>
    </location>
</feature>
<dbReference type="SUPFAM" id="SSF50998">
    <property type="entry name" value="Quinoprotein alcohol dehydrogenase-like"/>
    <property type="match status" value="1"/>
</dbReference>
<evidence type="ECO:0000313" key="6">
    <source>
        <dbReference type="EMBL" id="PAV17873.1"/>
    </source>
</evidence>
<dbReference type="InterPro" id="IPR027417">
    <property type="entry name" value="P-loop_NTPase"/>
</dbReference>
<protein>
    <submittedName>
        <fullName evidence="6">Nucleotide-binding-oligomerization-domain like receptor</fullName>
    </submittedName>
</protein>
<dbReference type="Gene3D" id="2.60.40.150">
    <property type="entry name" value="C2 domain"/>
    <property type="match status" value="1"/>
</dbReference>
<dbReference type="SUPFAM" id="SSF50978">
    <property type="entry name" value="WD40 repeat-like"/>
    <property type="match status" value="1"/>
</dbReference>
<evidence type="ECO:0000256" key="3">
    <source>
        <dbReference type="PROSITE-ProRule" id="PRU00221"/>
    </source>
</evidence>
<gene>
    <name evidence="6" type="ORF">PNOK_0635900</name>
</gene>
<dbReference type="Pfam" id="PF24883">
    <property type="entry name" value="NPHP3_N"/>
    <property type="match status" value="1"/>
</dbReference>
<feature type="coiled-coil region" evidence="4">
    <location>
        <begin position="298"/>
        <end position="325"/>
    </location>
</feature>
<dbReference type="InterPro" id="IPR007111">
    <property type="entry name" value="NACHT_NTPase"/>
</dbReference>
<dbReference type="InterPro" id="IPR011047">
    <property type="entry name" value="Quinoprotein_ADH-like_sf"/>
</dbReference>
<feature type="repeat" description="WD" evidence="3">
    <location>
        <begin position="1417"/>
        <end position="1458"/>
    </location>
</feature>
<dbReference type="SMART" id="SM00320">
    <property type="entry name" value="WD40"/>
    <property type="match status" value="14"/>
</dbReference>
<keyword evidence="7" id="KW-1185">Reference proteome</keyword>
<dbReference type="InterPro" id="IPR020472">
    <property type="entry name" value="WD40_PAC1"/>
</dbReference>
<proteinExistence type="predicted"/>
<feature type="repeat" description="WD" evidence="3">
    <location>
        <begin position="1206"/>
        <end position="1247"/>
    </location>
</feature>
<feature type="repeat" description="WD" evidence="3">
    <location>
        <begin position="955"/>
        <end position="989"/>
    </location>
</feature>
<feature type="domain" description="NACHT" evidence="5">
    <location>
        <begin position="383"/>
        <end position="526"/>
    </location>
</feature>
<dbReference type="GO" id="GO:1990234">
    <property type="term" value="C:transferase complex"/>
    <property type="evidence" value="ECO:0007669"/>
    <property type="project" value="UniProtKB-ARBA"/>
</dbReference>
<dbReference type="SUPFAM" id="SSF52540">
    <property type="entry name" value="P-loop containing nucleoside triphosphate hydrolases"/>
    <property type="match status" value="1"/>
</dbReference>
<keyword evidence="4" id="KW-0175">Coiled coil</keyword>
<feature type="repeat" description="WD" evidence="3">
    <location>
        <begin position="906"/>
        <end position="947"/>
    </location>
</feature>
<dbReference type="PRINTS" id="PR00320">
    <property type="entry name" value="GPROTEINBRPT"/>
</dbReference>
<dbReference type="PANTHER" id="PTHR22847:SF637">
    <property type="entry name" value="WD REPEAT DOMAIN 5B"/>
    <property type="match status" value="1"/>
</dbReference>
<dbReference type="PROSITE" id="PS50837">
    <property type="entry name" value="NACHT"/>
    <property type="match status" value="1"/>
</dbReference>
<dbReference type="PANTHER" id="PTHR22847">
    <property type="entry name" value="WD40 REPEAT PROTEIN"/>
    <property type="match status" value="1"/>
</dbReference>
<feature type="repeat" description="WD" evidence="3">
    <location>
        <begin position="1163"/>
        <end position="1197"/>
    </location>
</feature>
<evidence type="ECO:0000256" key="4">
    <source>
        <dbReference type="SAM" id="Coils"/>
    </source>
</evidence>
<feature type="repeat" description="WD" evidence="3">
    <location>
        <begin position="1460"/>
        <end position="1491"/>
    </location>
</feature>
<organism evidence="6 7">
    <name type="scientific">Pyrrhoderma noxium</name>
    <dbReference type="NCBI Taxonomy" id="2282107"/>
    <lineage>
        <taxon>Eukaryota</taxon>
        <taxon>Fungi</taxon>
        <taxon>Dikarya</taxon>
        <taxon>Basidiomycota</taxon>
        <taxon>Agaricomycotina</taxon>
        <taxon>Agaricomycetes</taxon>
        <taxon>Hymenochaetales</taxon>
        <taxon>Hymenochaetaceae</taxon>
        <taxon>Pyrrhoderma</taxon>
    </lineage>
</organism>
<evidence type="ECO:0000313" key="7">
    <source>
        <dbReference type="Proteomes" id="UP000217199"/>
    </source>
</evidence>
<dbReference type="InterPro" id="IPR056884">
    <property type="entry name" value="NPHP3-like_N"/>
</dbReference>
<dbReference type="Proteomes" id="UP000217199">
    <property type="component" value="Unassembled WGS sequence"/>
</dbReference>
<evidence type="ECO:0000256" key="1">
    <source>
        <dbReference type="ARBA" id="ARBA00022574"/>
    </source>
</evidence>
<feature type="repeat" description="WD" evidence="3">
    <location>
        <begin position="991"/>
        <end position="1024"/>
    </location>
</feature>
<dbReference type="InterPro" id="IPR015943">
    <property type="entry name" value="WD40/YVTN_repeat-like_dom_sf"/>
</dbReference>
<dbReference type="InterPro" id="IPR035892">
    <property type="entry name" value="C2_domain_sf"/>
</dbReference>
<feature type="repeat" description="WD" evidence="3">
    <location>
        <begin position="1375"/>
        <end position="1416"/>
    </location>
</feature>
<dbReference type="EMBL" id="NBII01000006">
    <property type="protein sequence ID" value="PAV17873.1"/>
    <property type="molecule type" value="Genomic_DNA"/>
</dbReference>
<dbReference type="CDD" id="cd00200">
    <property type="entry name" value="WD40"/>
    <property type="match status" value="2"/>
</dbReference>
<keyword evidence="1 3" id="KW-0853">WD repeat</keyword>
<feature type="repeat" description="WD" evidence="3">
    <location>
        <begin position="1077"/>
        <end position="1118"/>
    </location>
</feature>
<evidence type="ECO:0000259" key="5">
    <source>
        <dbReference type="PROSITE" id="PS50837"/>
    </source>
</evidence>
<name>A0A286UE57_9AGAM</name>
<dbReference type="InterPro" id="IPR036322">
    <property type="entry name" value="WD40_repeat_dom_sf"/>
</dbReference>
<dbReference type="PROSITE" id="PS50294">
    <property type="entry name" value="WD_REPEATS_REGION"/>
    <property type="match status" value="12"/>
</dbReference>
<dbReference type="Gene3D" id="2.130.10.10">
    <property type="entry name" value="YVTN repeat-like/Quinoprotein amine dehydrogenase"/>
    <property type="match status" value="6"/>
</dbReference>
<feature type="repeat" description="WD" evidence="3">
    <location>
        <begin position="1034"/>
        <end position="1067"/>
    </location>
</feature>
<keyword evidence="6" id="KW-0675">Receptor</keyword>
<dbReference type="PROSITE" id="PS00678">
    <property type="entry name" value="WD_REPEATS_1"/>
    <property type="match status" value="5"/>
</dbReference>
<accession>A0A286UE57</accession>
<comment type="caution">
    <text evidence="6">The sequence shown here is derived from an EMBL/GenBank/DDBJ whole genome shotgun (WGS) entry which is preliminary data.</text>
</comment>
<evidence type="ECO:0000256" key="2">
    <source>
        <dbReference type="ARBA" id="ARBA00022737"/>
    </source>
</evidence>
<feature type="repeat" description="WD" evidence="3">
    <location>
        <begin position="1332"/>
        <end position="1373"/>
    </location>
</feature>
<dbReference type="InterPro" id="IPR019775">
    <property type="entry name" value="WD40_repeat_CS"/>
</dbReference>
<dbReference type="Pfam" id="PF00168">
    <property type="entry name" value="C2"/>
    <property type="match status" value="1"/>
</dbReference>